<dbReference type="Proteomes" id="UP000517765">
    <property type="component" value="Unassembled WGS sequence"/>
</dbReference>
<evidence type="ECO:0000256" key="3">
    <source>
        <dbReference type="ARBA" id="ARBA00022989"/>
    </source>
</evidence>
<feature type="transmembrane region" description="Helical" evidence="5">
    <location>
        <begin position="185"/>
        <end position="203"/>
    </location>
</feature>
<keyword evidence="4 5" id="KW-0472">Membrane</keyword>
<accession>A0A5P0YVJ3</accession>
<evidence type="ECO:0000259" key="6">
    <source>
        <dbReference type="PROSITE" id="PS51012"/>
    </source>
</evidence>
<gene>
    <name evidence="9" type="ORF">FNX44_011540</name>
    <name evidence="7" type="ORF">H3146_11825</name>
    <name evidence="8" type="ORF">H3147_13960</name>
</gene>
<keyword evidence="3 5" id="KW-1133">Transmembrane helix</keyword>
<evidence type="ECO:0000313" key="10">
    <source>
        <dbReference type="Proteomes" id="UP000320857"/>
    </source>
</evidence>
<proteinExistence type="predicted"/>
<evidence type="ECO:0000313" key="8">
    <source>
        <dbReference type="EMBL" id="MBB1259929.1"/>
    </source>
</evidence>
<evidence type="ECO:0000313" key="7">
    <source>
        <dbReference type="EMBL" id="MBB1254050.1"/>
    </source>
</evidence>
<dbReference type="Pfam" id="PF12698">
    <property type="entry name" value="ABC2_membrane_3"/>
    <property type="match status" value="1"/>
</dbReference>
<dbReference type="PANTHER" id="PTHR43027:SF1">
    <property type="entry name" value="DOXORUBICIN RESISTANCE ABC TRANSPORTER PERMEASE PROTEIN DRRC-RELATED"/>
    <property type="match status" value="1"/>
</dbReference>
<evidence type="ECO:0000256" key="2">
    <source>
        <dbReference type="ARBA" id="ARBA00022692"/>
    </source>
</evidence>
<organism evidence="9 10">
    <name type="scientific">Streptomyces alkaliterrae</name>
    <dbReference type="NCBI Taxonomy" id="2213162"/>
    <lineage>
        <taxon>Bacteria</taxon>
        <taxon>Bacillati</taxon>
        <taxon>Actinomycetota</taxon>
        <taxon>Actinomycetes</taxon>
        <taxon>Kitasatosporales</taxon>
        <taxon>Streptomycetaceae</taxon>
        <taxon>Streptomyces</taxon>
    </lineage>
</organism>
<evidence type="ECO:0000313" key="9">
    <source>
        <dbReference type="EMBL" id="MQS02499.1"/>
    </source>
</evidence>
<keyword evidence="10" id="KW-1185">Reference proteome</keyword>
<feature type="transmembrane region" description="Helical" evidence="5">
    <location>
        <begin position="259"/>
        <end position="281"/>
    </location>
</feature>
<feature type="transmembrane region" description="Helical" evidence="5">
    <location>
        <begin position="21"/>
        <end position="40"/>
    </location>
</feature>
<dbReference type="InterPro" id="IPR047817">
    <property type="entry name" value="ABC2_TM_bact-type"/>
</dbReference>
<feature type="transmembrane region" description="Helical" evidence="5">
    <location>
        <begin position="233"/>
        <end position="253"/>
    </location>
</feature>
<evidence type="ECO:0000256" key="1">
    <source>
        <dbReference type="ARBA" id="ARBA00004141"/>
    </source>
</evidence>
<dbReference type="GO" id="GO:0140359">
    <property type="term" value="F:ABC-type transporter activity"/>
    <property type="evidence" value="ECO:0007669"/>
    <property type="project" value="InterPro"/>
</dbReference>
<dbReference type="OrthoDB" id="9778589at2"/>
<comment type="caution">
    <text evidence="9">The sequence shown here is derived from an EMBL/GenBank/DDBJ whole genome shotgun (WGS) entry which is preliminary data.</text>
</comment>
<feature type="domain" description="ABC transmembrane type-2" evidence="6">
    <location>
        <begin position="126"/>
        <end position="373"/>
    </location>
</feature>
<dbReference type="AlphaFoldDB" id="A0A5P0YVJ3"/>
<dbReference type="Proteomes" id="UP000525686">
    <property type="component" value="Unassembled WGS sequence"/>
</dbReference>
<protein>
    <submittedName>
        <fullName evidence="9">ABC transporter permease</fullName>
    </submittedName>
</protein>
<evidence type="ECO:0000313" key="12">
    <source>
        <dbReference type="Proteomes" id="UP000525686"/>
    </source>
</evidence>
<dbReference type="GO" id="GO:0016020">
    <property type="term" value="C:membrane"/>
    <property type="evidence" value="ECO:0007669"/>
    <property type="project" value="UniProtKB-SubCell"/>
</dbReference>
<evidence type="ECO:0000313" key="11">
    <source>
        <dbReference type="Proteomes" id="UP000517765"/>
    </source>
</evidence>
<reference evidence="7" key="3">
    <citation type="journal article" name="Syst. Appl. Microbiol.">
        <title>Streptomyces alkaliterrae sp. nov., isolated from an alkaline soil, and emended descriptions of Streptomyces alkaliphilus, Streptomyces calidiresistens and Streptomyces durbertensis.</title>
        <authorList>
            <person name="Swiecimska M."/>
            <person name="Golinska P."/>
            <person name="Nouioui I."/>
            <person name="Wypij M."/>
            <person name="Rai M."/>
            <person name="Sangal V."/>
            <person name="Goodfellow M."/>
        </authorList>
    </citation>
    <scope>NUCLEOTIDE SEQUENCE</scope>
    <source>
        <strain evidence="7">OF3</strain>
        <strain evidence="8">OF8</strain>
    </source>
</reference>
<name>A0A5P0YVJ3_9ACTN</name>
<dbReference type="PROSITE" id="PS51012">
    <property type="entry name" value="ABC_TM2"/>
    <property type="match status" value="1"/>
</dbReference>
<dbReference type="Proteomes" id="UP000320857">
    <property type="component" value="Unassembled WGS sequence"/>
</dbReference>
<dbReference type="InterPro" id="IPR013525">
    <property type="entry name" value="ABC2_TM"/>
</dbReference>
<dbReference type="PANTHER" id="PTHR43027">
    <property type="entry name" value="DOXORUBICIN RESISTANCE ABC TRANSPORTER PERMEASE PROTEIN DRRC-RELATED"/>
    <property type="match status" value="1"/>
</dbReference>
<evidence type="ECO:0000256" key="5">
    <source>
        <dbReference type="SAM" id="Phobius"/>
    </source>
</evidence>
<dbReference type="EMBL" id="JABJXA010000072">
    <property type="protein sequence ID" value="MBB1259929.1"/>
    <property type="molecule type" value="Genomic_DNA"/>
</dbReference>
<evidence type="ECO:0000256" key="4">
    <source>
        <dbReference type="ARBA" id="ARBA00023136"/>
    </source>
</evidence>
<dbReference type="EMBL" id="JABJWZ010000085">
    <property type="protein sequence ID" value="MBB1254050.1"/>
    <property type="molecule type" value="Genomic_DNA"/>
</dbReference>
<feature type="transmembrane region" description="Helical" evidence="5">
    <location>
        <begin position="345"/>
        <end position="366"/>
    </location>
</feature>
<reference evidence="11 12" key="2">
    <citation type="submission" date="2020-05" db="EMBL/GenBank/DDBJ databases">
        <title>Classification of alakaliphilic streptomycetes isolated from an alkaline soil next to Lonar Crater, India and a proposal for the recognition of Streptomyces alkaliterrae sp. nov.</title>
        <authorList>
            <person name="Golinska P."/>
        </authorList>
    </citation>
    <scope>NUCLEOTIDE SEQUENCE [LARGE SCALE GENOMIC DNA]</scope>
    <source>
        <strain evidence="12">OF3</strain>
        <strain evidence="11">OF8</strain>
    </source>
</reference>
<dbReference type="InterPro" id="IPR052902">
    <property type="entry name" value="ABC-2_transporter"/>
</dbReference>
<reference evidence="9 10" key="1">
    <citation type="submission" date="2019-10" db="EMBL/GenBank/DDBJ databases">
        <title>Streptomyces sp. nov., a novel actinobacterium isolated from alkaline environment.</title>
        <authorList>
            <person name="Golinska P."/>
        </authorList>
    </citation>
    <scope>NUCLEOTIDE SEQUENCE [LARGE SCALE GENOMIC DNA]</scope>
    <source>
        <strain evidence="9 10">OF1</strain>
    </source>
</reference>
<dbReference type="EMBL" id="VJYK02000095">
    <property type="protein sequence ID" value="MQS02499.1"/>
    <property type="molecule type" value="Genomic_DNA"/>
</dbReference>
<comment type="subcellular location">
    <subcellularLocation>
        <location evidence="1">Membrane</location>
        <topology evidence="1">Multi-pass membrane protein</topology>
    </subcellularLocation>
</comment>
<sequence length="375" mass="40111">MTGFVSLSRAMALGLLRDRAAVFFTLVFPLMFLLLFGALFKDTSANAVKVVQVGNVAVFDGLPEKERERLRPVLEIERTSGSKAALEQALEKVRKGEVDGVVYQSDAGSGARTDIGGRDAGTDGQVELRVSAADPAKAGSVRGIVSSIVQEENLRATGQPPRYTLGTHRVEDESVQAIQFLTPGLLGWAVAMGAVFGTAYNLVSWRKKRILRRLWLAPIGTGSVVGARVGVNLALALAQTAIFLAVATLPYYGLQLTGDWWLCVPLVLSATLAFMSIGLVVGAWAKTEEAANGLAQLIVLPMAFLSGSFFPLDSAPEWVQTVSRFLPLRHLADALQGVLSRGESWGTALPVIGGLLLFGAVLTLIARSMFRWDTA</sequence>
<dbReference type="RefSeq" id="WP_143647954.1">
    <property type="nucleotide sequence ID" value="NZ_JABJWZ010000085.1"/>
</dbReference>
<feature type="transmembrane region" description="Helical" evidence="5">
    <location>
        <begin position="293"/>
        <end position="312"/>
    </location>
</feature>
<keyword evidence="2 5" id="KW-0812">Transmembrane</keyword>